<proteinExistence type="predicted"/>
<gene>
    <name evidence="6" type="primary">otulina</name>
</gene>
<protein>
    <submittedName>
        <fullName evidence="6">OTU deubiquitinase with linear linkage specificity a</fullName>
    </submittedName>
</protein>
<dbReference type="OMA" id="VKKQTVW"/>
<evidence type="ECO:0000259" key="5">
    <source>
        <dbReference type="Pfam" id="PF09811"/>
    </source>
</evidence>
<evidence type="ECO:0000256" key="1">
    <source>
        <dbReference type="ARBA" id="ARBA00004123"/>
    </source>
</evidence>
<dbReference type="Proteomes" id="UP000005226">
    <property type="component" value="Chromosome 10"/>
</dbReference>
<reference evidence="6 7" key="1">
    <citation type="journal article" date="2011" name="Genome Biol. Evol.">
        <title>Integration of the genetic map and genome assembly of fugu facilitates insights into distinct features of genome evolution in teleosts and mammals.</title>
        <authorList>
            <person name="Kai W."/>
            <person name="Kikuchi K."/>
            <person name="Tohari S."/>
            <person name="Chew A.K."/>
            <person name="Tay A."/>
            <person name="Fujiwara A."/>
            <person name="Hosoya S."/>
            <person name="Suetake H."/>
            <person name="Naruse K."/>
            <person name="Brenner S."/>
            <person name="Suzuki Y."/>
            <person name="Venkatesh B."/>
        </authorList>
    </citation>
    <scope>NUCLEOTIDE SEQUENCE [LARGE SCALE GENOMIC DNA]</scope>
</reference>
<dbReference type="InParanoid" id="H2T8I2"/>
<accession>H2T8I2</accession>
<dbReference type="STRING" id="31033.ENSTRUP00000020972"/>
<dbReference type="HOGENOM" id="CLU_108310_0_0_1"/>
<name>H2T8I2_TAKRU</name>
<dbReference type="Pfam" id="PF09811">
    <property type="entry name" value="Yae1_N"/>
    <property type="match status" value="1"/>
</dbReference>
<dbReference type="InterPro" id="IPR038881">
    <property type="entry name" value="Yae1-like"/>
</dbReference>
<evidence type="ECO:0000256" key="4">
    <source>
        <dbReference type="ARBA" id="ARBA00023242"/>
    </source>
</evidence>
<evidence type="ECO:0000313" key="6">
    <source>
        <dbReference type="Ensembl" id="ENSTRUP00000020972.3"/>
    </source>
</evidence>
<dbReference type="GO" id="GO:0005634">
    <property type="term" value="C:nucleus"/>
    <property type="evidence" value="ECO:0007669"/>
    <property type="project" value="UniProtKB-SubCell"/>
</dbReference>
<evidence type="ECO:0000313" key="7">
    <source>
        <dbReference type="Proteomes" id="UP000005226"/>
    </source>
</evidence>
<dbReference type="eggNOG" id="KOG4774">
    <property type="taxonomic scope" value="Eukaryota"/>
</dbReference>
<dbReference type="InterPro" id="IPR019191">
    <property type="entry name" value="Essential_protein_Yae1_N"/>
</dbReference>
<keyword evidence="4" id="KW-0539">Nucleus</keyword>
<dbReference type="PANTHER" id="PTHR18829:SF0">
    <property type="entry name" value="PROTEIN YAE1 HOMOLOG"/>
    <property type="match status" value="1"/>
</dbReference>
<dbReference type="GeneTree" id="ENSGT00390000011176"/>
<dbReference type="PANTHER" id="PTHR18829">
    <property type="entry name" value="PROTEIN YAE1 HOMOLOG"/>
    <property type="match status" value="1"/>
</dbReference>
<keyword evidence="7" id="KW-1185">Reference proteome</keyword>
<reference evidence="6" key="3">
    <citation type="submission" date="2025-09" db="UniProtKB">
        <authorList>
            <consortium name="Ensembl"/>
        </authorList>
    </citation>
    <scope>IDENTIFICATION</scope>
</reference>
<evidence type="ECO:0000256" key="3">
    <source>
        <dbReference type="ARBA" id="ARBA00022490"/>
    </source>
</evidence>
<feature type="domain" description="Essential protein Yae1 N-terminal" evidence="5">
    <location>
        <begin position="57"/>
        <end position="95"/>
    </location>
</feature>
<comment type="subcellular location">
    <subcellularLocation>
        <location evidence="2">Cytoplasm</location>
    </subcellularLocation>
    <subcellularLocation>
        <location evidence="1">Nucleus</location>
    </subcellularLocation>
</comment>
<evidence type="ECO:0000256" key="2">
    <source>
        <dbReference type="ARBA" id="ARBA00004496"/>
    </source>
</evidence>
<dbReference type="GO" id="GO:0005737">
    <property type="term" value="C:cytoplasm"/>
    <property type="evidence" value="ECO:0007669"/>
    <property type="project" value="UniProtKB-SubCell"/>
</dbReference>
<sequence>LLLSVELLIRQLYLSSQMSWLKAASICGDDVFDENADEMSVMSKEWASNMKKRIRDGYVDGSDAGMEASLQVGFKQGYLEGAAMTAPVGRLKGMLSALYFWYQTKHPENPIPPSVTELLHRVSQYEDTIIDGTNKALEKPTPNVSSVSETMEELDLEQSVSGCCKEGCNDKECCKEAKKNDLNVTNTQENLSSGSSESLSCLLQECIELFSEFGLPQELIHHMEELKPM</sequence>
<dbReference type="Ensembl" id="ENSTRUT00000021059.3">
    <property type="protein sequence ID" value="ENSTRUP00000020972.3"/>
    <property type="gene ID" value="ENSTRUG00000008377.3"/>
</dbReference>
<reference evidence="6" key="2">
    <citation type="submission" date="2025-08" db="UniProtKB">
        <authorList>
            <consortium name="Ensembl"/>
        </authorList>
    </citation>
    <scope>IDENTIFICATION</scope>
</reference>
<dbReference type="AlphaFoldDB" id="H2T8I2"/>
<organism evidence="6 7">
    <name type="scientific">Takifugu rubripes</name>
    <name type="common">Japanese pufferfish</name>
    <name type="synonym">Fugu rubripes</name>
    <dbReference type="NCBI Taxonomy" id="31033"/>
    <lineage>
        <taxon>Eukaryota</taxon>
        <taxon>Metazoa</taxon>
        <taxon>Chordata</taxon>
        <taxon>Craniata</taxon>
        <taxon>Vertebrata</taxon>
        <taxon>Euteleostomi</taxon>
        <taxon>Actinopterygii</taxon>
        <taxon>Neopterygii</taxon>
        <taxon>Teleostei</taxon>
        <taxon>Neoteleostei</taxon>
        <taxon>Acanthomorphata</taxon>
        <taxon>Eupercaria</taxon>
        <taxon>Tetraodontiformes</taxon>
        <taxon>Tetradontoidea</taxon>
        <taxon>Tetraodontidae</taxon>
        <taxon>Takifugu</taxon>
    </lineage>
</organism>
<keyword evidence="3" id="KW-0963">Cytoplasm</keyword>